<feature type="region of interest" description="Disordered" evidence="1">
    <location>
        <begin position="1"/>
        <end position="20"/>
    </location>
</feature>
<protein>
    <recommendedName>
        <fullName evidence="2">Resolvase/invertase-type recombinase catalytic domain-containing protein</fullName>
    </recommendedName>
</protein>
<dbReference type="GO" id="GO:0003677">
    <property type="term" value="F:DNA binding"/>
    <property type="evidence" value="ECO:0007669"/>
    <property type="project" value="InterPro"/>
</dbReference>
<dbReference type="Proteomes" id="UP000216311">
    <property type="component" value="Unassembled WGS sequence"/>
</dbReference>
<dbReference type="AlphaFoldDB" id="A0A255GR53"/>
<dbReference type="SUPFAM" id="SSF53041">
    <property type="entry name" value="Resolvase-like"/>
    <property type="match status" value="1"/>
</dbReference>
<organism evidence="3 4">
    <name type="scientific">Enemella dayhoffiae</name>
    <dbReference type="NCBI Taxonomy" id="2016507"/>
    <lineage>
        <taxon>Bacteria</taxon>
        <taxon>Bacillati</taxon>
        <taxon>Actinomycetota</taxon>
        <taxon>Actinomycetes</taxon>
        <taxon>Propionibacteriales</taxon>
        <taxon>Propionibacteriaceae</taxon>
        <taxon>Enemella</taxon>
    </lineage>
</organism>
<evidence type="ECO:0000313" key="3">
    <source>
        <dbReference type="EMBL" id="OYO18307.1"/>
    </source>
</evidence>
<evidence type="ECO:0000313" key="4">
    <source>
        <dbReference type="Proteomes" id="UP000216311"/>
    </source>
</evidence>
<dbReference type="InterPro" id="IPR036162">
    <property type="entry name" value="Resolvase-like_N_sf"/>
</dbReference>
<comment type="caution">
    <text evidence="3">The sequence shown here is derived from an EMBL/GenBank/DDBJ whole genome shotgun (WGS) entry which is preliminary data.</text>
</comment>
<name>A0A255GR53_9ACTN</name>
<dbReference type="OrthoDB" id="3217513at2"/>
<evidence type="ECO:0000259" key="2">
    <source>
        <dbReference type="SMART" id="SM00857"/>
    </source>
</evidence>
<dbReference type="InterPro" id="IPR006119">
    <property type="entry name" value="Resolv_N"/>
</dbReference>
<dbReference type="Pfam" id="PF00239">
    <property type="entry name" value="Resolvase"/>
    <property type="match status" value="1"/>
</dbReference>
<reference evidence="3 4" key="1">
    <citation type="submission" date="2017-07" db="EMBL/GenBank/DDBJ databases">
        <title>Draft whole genome sequences of clinical Proprionibacteriaceae strains.</title>
        <authorList>
            <person name="Bernier A.-M."/>
            <person name="Bernard K."/>
            <person name="Domingo M.-C."/>
        </authorList>
    </citation>
    <scope>NUCLEOTIDE SEQUENCE [LARGE SCALE GENOMIC DNA]</scope>
    <source>
        <strain evidence="3 4">NML 130396</strain>
    </source>
</reference>
<sequence>MGAVIYTRSARPNRTTHPHQRAACQRLAVELGYEVRGEFHDNGRTRPALDQALATIRDGQASAIIVADLYRLSRSSTDFAHIIEALDDEPPRGVRRL</sequence>
<dbReference type="PANTHER" id="PTHR30461:SF23">
    <property type="entry name" value="DNA RECOMBINASE-RELATED"/>
    <property type="match status" value="1"/>
</dbReference>
<dbReference type="CDD" id="cd00338">
    <property type="entry name" value="Ser_Recombinase"/>
    <property type="match status" value="1"/>
</dbReference>
<dbReference type="PANTHER" id="PTHR30461">
    <property type="entry name" value="DNA-INVERTASE FROM LAMBDOID PROPHAGE"/>
    <property type="match status" value="1"/>
</dbReference>
<dbReference type="InterPro" id="IPR050639">
    <property type="entry name" value="SSR_resolvase"/>
</dbReference>
<evidence type="ECO:0000256" key="1">
    <source>
        <dbReference type="SAM" id="MobiDB-lite"/>
    </source>
</evidence>
<feature type="domain" description="Resolvase/invertase-type recombinase catalytic" evidence="2">
    <location>
        <begin position="3"/>
        <end position="95"/>
    </location>
</feature>
<gene>
    <name evidence="3" type="ORF">CGZ93_15015</name>
</gene>
<dbReference type="EMBL" id="NMVQ01000044">
    <property type="protein sequence ID" value="OYO18307.1"/>
    <property type="molecule type" value="Genomic_DNA"/>
</dbReference>
<dbReference type="Gene3D" id="3.40.50.1390">
    <property type="entry name" value="Resolvase, N-terminal catalytic domain"/>
    <property type="match status" value="1"/>
</dbReference>
<accession>A0A255GR53</accession>
<dbReference type="RefSeq" id="WP_094364972.1">
    <property type="nucleotide sequence ID" value="NZ_NMVQ01000044.1"/>
</dbReference>
<keyword evidence="4" id="KW-1185">Reference proteome</keyword>
<proteinExistence type="predicted"/>
<dbReference type="GO" id="GO:0000150">
    <property type="term" value="F:DNA strand exchange activity"/>
    <property type="evidence" value="ECO:0007669"/>
    <property type="project" value="InterPro"/>
</dbReference>
<dbReference type="SMART" id="SM00857">
    <property type="entry name" value="Resolvase"/>
    <property type="match status" value="1"/>
</dbReference>